<dbReference type="InterPro" id="IPR001036">
    <property type="entry name" value="Acrflvin-R"/>
</dbReference>
<keyword evidence="5" id="KW-1185">Reference proteome</keyword>
<evidence type="ECO:0000259" key="3">
    <source>
        <dbReference type="Pfam" id="PF14534"/>
    </source>
</evidence>
<dbReference type="EMBL" id="JAANIU010006264">
    <property type="protein sequence ID" value="KAG1542800.1"/>
    <property type="molecule type" value="Genomic_DNA"/>
</dbReference>
<dbReference type="AlphaFoldDB" id="A0A9P6Y9M4"/>
<comment type="caution">
    <text evidence="4">The sequence shown here is derived from an EMBL/GenBank/DDBJ whole genome shotgun (WGS) entry which is preliminary data.</text>
</comment>
<dbReference type="SUPFAM" id="SSF54427">
    <property type="entry name" value="NTF2-like"/>
    <property type="match status" value="1"/>
</dbReference>
<evidence type="ECO:0000313" key="5">
    <source>
        <dbReference type="Proteomes" id="UP000740926"/>
    </source>
</evidence>
<accession>A0A9P6Y9M4</accession>
<dbReference type="Pfam" id="PF14534">
    <property type="entry name" value="DUF4440"/>
    <property type="match status" value="1"/>
</dbReference>
<keyword evidence="2" id="KW-0732">Signal</keyword>
<gene>
    <name evidence="4" type="ORF">G6F50_014061</name>
</gene>
<dbReference type="Pfam" id="PF00873">
    <property type="entry name" value="ACR_tran"/>
    <property type="match status" value="1"/>
</dbReference>
<dbReference type="GO" id="GO:0016020">
    <property type="term" value="C:membrane"/>
    <property type="evidence" value="ECO:0007669"/>
    <property type="project" value="InterPro"/>
</dbReference>
<proteinExistence type="predicted"/>
<dbReference type="Proteomes" id="UP000740926">
    <property type="component" value="Unassembled WGS sequence"/>
</dbReference>
<dbReference type="Gene3D" id="1.20.1640.10">
    <property type="entry name" value="Multidrug efflux transporter AcrB transmembrane domain"/>
    <property type="match status" value="1"/>
</dbReference>
<evidence type="ECO:0000313" key="4">
    <source>
        <dbReference type="EMBL" id="KAG1542800.1"/>
    </source>
</evidence>
<feature type="region of interest" description="Disordered" evidence="1">
    <location>
        <begin position="38"/>
        <end position="75"/>
    </location>
</feature>
<name>A0A9P6Y9M4_9FUNG</name>
<feature type="domain" description="DUF4440" evidence="3">
    <location>
        <begin position="151"/>
        <end position="253"/>
    </location>
</feature>
<dbReference type="InterPro" id="IPR032710">
    <property type="entry name" value="NTF2-like_dom_sf"/>
</dbReference>
<reference evidence="4 5" key="1">
    <citation type="journal article" date="2020" name="Microb. Genom.">
        <title>Genetic diversity of clinical and environmental Mucorales isolates obtained from an investigation of mucormycosis cases among solid organ transplant recipients.</title>
        <authorList>
            <person name="Nguyen M.H."/>
            <person name="Kaul D."/>
            <person name="Muto C."/>
            <person name="Cheng S.J."/>
            <person name="Richter R.A."/>
            <person name="Bruno V.M."/>
            <person name="Liu G."/>
            <person name="Beyhan S."/>
            <person name="Sundermann A.J."/>
            <person name="Mounaud S."/>
            <person name="Pasculle A.W."/>
            <person name="Nierman W.C."/>
            <person name="Driscoll E."/>
            <person name="Cumbie R."/>
            <person name="Clancy C.J."/>
            <person name="Dupont C.L."/>
        </authorList>
    </citation>
    <scope>NUCLEOTIDE SEQUENCE [LARGE SCALE GENOMIC DNA]</scope>
    <source>
        <strain evidence="4 5">GL24</strain>
    </source>
</reference>
<sequence>MLVVFLVLAALYESWSIPLAVMLVVPLGLLGGHDHGDRAVGEERDPHRRVRAATAAAGARTGRSGAGGGAAAPAADRDDLAGVRAGRGAADAGAGCVEGNPAGDRNRRVRRHGQCDRAGGVLRAGLLCAGRCRKDPWMERNIVEDLHELQLIALEQRLCQALLADDHDALGTLVSPALFMMDGQGGRMLDLPWLGEWLAGHLQVRSLQVDTVETLLCGRLALLSSDVRLAVCRQDRERELKLRLLRVWTCSSGDSGAQLLSMAVLAA</sequence>
<organism evidence="4 5">
    <name type="scientific">Rhizopus delemar</name>
    <dbReference type="NCBI Taxonomy" id="936053"/>
    <lineage>
        <taxon>Eukaryota</taxon>
        <taxon>Fungi</taxon>
        <taxon>Fungi incertae sedis</taxon>
        <taxon>Mucoromycota</taxon>
        <taxon>Mucoromycotina</taxon>
        <taxon>Mucoromycetes</taxon>
        <taxon>Mucorales</taxon>
        <taxon>Mucorineae</taxon>
        <taxon>Rhizopodaceae</taxon>
        <taxon>Rhizopus</taxon>
    </lineage>
</organism>
<dbReference type="Gene3D" id="3.10.450.50">
    <property type="match status" value="1"/>
</dbReference>
<evidence type="ECO:0000256" key="2">
    <source>
        <dbReference type="SAM" id="SignalP"/>
    </source>
</evidence>
<feature type="chain" id="PRO_5040508072" description="DUF4440 domain-containing protein" evidence="2">
    <location>
        <begin position="17"/>
        <end position="267"/>
    </location>
</feature>
<feature type="compositionally biased region" description="Low complexity" evidence="1">
    <location>
        <begin position="52"/>
        <end position="63"/>
    </location>
</feature>
<protein>
    <recommendedName>
        <fullName evidence="3">DUF4440 domain-containing protein</fullName>
    </recommendedName>
</protein>
<evidence type="ECO:0000256" key="1">
    <source>
        <dbReference type="SAM" id="MobiDB-lite"/>
    </source>
</evidence>
<dbReference type="GO" id="GO:0022857">
    <property type="term" value="F:transmembrane transporter activity"/>
    <property type="evidence" value="ECO:0007669"/>
    <property type="project" value="InterPro"/>
</dbReference>
<feature type="signal peptide" evidence="2">
    <location>
        <begin position="1"/>
        <end position="16"/>
    </location>
</feature>
<dbReference type="InterPro" id="IPR027843">
    <property type="entry name" value="DUF4440"/>
</dbReference>